<reference evidence="3" key="1">
    <citation type="journal article" date="2016" name="Genome Announc.">
        <title>Genome sequences of three species of Hanseniaspora isolated from spontaneous wine fermentations.</title>
        <authorList>
            <person name="Sternes P.R."/>
            <person name="Lee D."/>
            <person name="Kutyna D.R."/>
            <person name="Borneman A.R."/>
        </authorList>
    </citation>
    <scope>NUCLEOTIDE SEQUENCE [LARGE SCALE GENOMIC DNA]</scope>
    <source>
        <strain evidence="3">AWRI3579</strain>
    </source>
</reference>
<organism evidence="2 3">
    <name type="scientific">Hanseniaspora osmophila</name>
    <dbReference type="NCBI Taxonomy" id="56408"/>
    <lineage>
        <taxon>Eukaryota</taxon>
        <taxon>Fungi</taxon>
        <taxon>Dikarya</taxon>
        <taxon>Ascomycota</taxon>
        <taxon>Saccharomycotina</taxon>
        <taxon>Saccharomycetes</taxon>
        <taxon>Saccharomycodales</taxon>
        <taxon>Saccharomycodaceae</taxon>
        <taxon>Hanseniaspora</taxon>
    </lineage>
</organism>
<dbReference type="OrthoDB" id="4060403at2759"/>
<keyword evidence="1" id="KW-0472">Membrane</keyword>
<dbReference type="EMBL" id="LPNM01000005">
    <property type="protein sequence ID" value="OEJ88505.1"/>
    <property type="molecule type" value="Genomic_DNA"/>
</dbReference>
<protein>
    <submittedName>
        <fullName evidence="2">Protein ASI2</fullName>
    </submittedName>
</protein>
<evidence type="ECO:0000313" key="3">
    <source>
        <dbReference type="Proteomes" id="UP000095728"/>
    </source>
</evidence>
<feature type="transmembrane region" description="Helical" evidence="1">
    <location>
        <begin position="52"/>
        <end position="73"/>
    </location>
</feature>
<accession>A0A1E5RNM9</accession>
<gene>
    <name evidence="2" type="ORF">AWRI3579_g763</name>
</gene>
<keyword evidence="3" id="KW-1185">Reference proteome</keyword>
<evidence type="ECO:0000256" key="1">
    <source>
        <dbReference type="SAM" id="Phobius"/>
    </source>
</evidence>
<dbReference type="FunCoup" id="A0A1E5RNM9">
    <property type="interactions" value="13"/>
</dbReference>
<keyword evidence="1" id="KW-1133">Transmembrane helix</keyword>
<sequence>MVENNNRHITSNQHLLDNTPGLNEVNINDIRNSVHRDIPFMSNNQNRSIRSLLRWLFLLDRVLIAVLLPITLYNLTSVLMSEVTHTRFGLVPELRSYWASVKVLKRDALTNEVSLVYISNESLGLLSKFHNIIVYYTQNYITGLFLWTPFHFKIFSPSSLITAPTSLFSSLSSFSEFKEYLLTKLINAVLYCYPTYVKTATSITFLVYAVWTTLYLWFALTFFCICLGISLIRRYMHVVRMVAKLLFGGV</sequence>
<evidence type="ECO:0000313" key="2">
    <source>
        <dbReference type="EMBL" id="OEJ88505.1"/>
    </source>
</evidence>
<dbReference type="Proteomes" id="UP000095728">
    <property type="component" value="Unassembled WGS sequence"/>
</dbReference>
<name>A0A1E5RNM9_9ASCO</name>
<dbReference type="AlphaFoldDB" id="A0A1E5RNM9"/>
<comment type="caution">
    <text evidence="2">The sequence shown here is derived from an EMBL/GenBank/DDBJ whole genome shotgun (WGS) entry which is preliminary data.</text>
</comment>
<keyword evidence="1" id="KW-0812">Transmembrane</keyword>
<feature type="transmembrane region" description="Helical" evidence="1">
    <location>
        <begin position="214"/>
        <end position="232"/>
    </location>
</feature>
<proteinExistence type="predicted"/>
<dbReference type="InParanoid" id="A0A1E5RNM9"/>